<accession>A0A9P6AHR7</accession>
<dbReference type="PANTHER" id="PTHR33567">
    <property type="entry name" value="CHROMATE ION TRANSPORTER (EUROFUNG)"/>
    <property type="match status" value="1"/>
</dbReference>
<dbReference type="Pfam" id="PF02417">
    <property type="entry name" value="Chromate_transp"/>
    <property type="match status" value="2"/>
</dbReference>
<keyword evidence="4 7" id="KW-0812">Transmembrane</keyword>
<dbReference type="EMBL" id="MU129131">
    <property type="protein sequence ID" value="KAF9505946.1"/>
    <property type="molecule type" value="Genomic_DNA"/>
</dbReference>
<organism evidence="8 9">
    <name type="scientific">Hydnum rufescens UP504</name>
    <dbReference type="NCBI Taxonomy" id="1448309"/>
    <lineage>
        <taxon>Eukaryota</taxon>
        <taxon>Fungi</taxon>
        <taxon>Dikarya</taxon>
        <taxon>Basidiomycota</taxon>
        <taxon>Agaricomycotina</taxon>
        <taxon>Agaricomycetes</taxon>
        <taxon>Cantharellales</taxon>
        <taxon>Hydnaceae</taxon>
        <taxon>Hydnum</taxon>
    </lineage>
</organism>
<gene>
    <name evidence="8" type="ORF">BS47DRAFT_1353459</name>
</gene>
<feature type="transmembrane region" description="Helical" evidence="7">
    <location>
        <begin position="292"/>
        <end position="315"/>
    </location>
</feature>
<dbReference type="InterPro" id="IPR003370">
    <property type="entry name" value="Chromate_transpt"/>
</dbReference>
<dbReference type="PIRSF" id="PIRSF004810">
    <property type="entry name" value="ChrA"/>
    <property type="match status" value="1"/>
</dbReference>
<dbReference type="AlphaFoldDB" id="A0A9P6AHR7"/>
<dbReference type="PANTHER" id="PTHR33567:SF3">
    <property type="entry name" value="CHROMATE ION TRANSPORTER (EUROFUNG)"/>
    <property type="match status" value="1"/>
</dbReference>
<evidence type="ECO:0000313" key="8">
    <source>
        <dbReference type="EMBL" id="KAF9505946.1"/>
    </source>
</evidence>
<evidence type="ECO:0000256" key="5">
    <source>
        <dbReference type="ARBA" id="ARBA00022989"/>
    </source>
</evidence>
<comment type="similarity">
    <text evidence="2">Belongs to the chromate ion transporter (CHR) (TC 2.A.51) family.</text>
</comment>
<feature type="transmembrane region" description="Helical" evidence="7">
    <location>
        <begin position="115"/>
        <end position="138"/>
    </location>
</feature>
<feature type="transmembrane region" description="Helical" evidence="7">
    <location>
        <begin position="81"/>
        <end position="103"/>
    </location>
</feature>
<dbReference type="GO" id="GO:0015109">
    <property type="term" value="F:chromate transmembrane transporter activity"/>
    <property type="evidence" value="ECO:0007669"/>
    <property type="project" value="InterPro"/>
</dbReference>
<dbReference type="InterPro" id="IPR014047">
    <property type="entry name" value="Chr_Tranpt_l_chain"/>
</dbReference>
<feature type="transmembrane region" description="Helical" evidence="7">
    <location>
        <begin position="259"/>
        <end position="280"/>
    </location>
</feature>
<evidence type="ECO:0000256" key="6">
    <source>
        <dbReference type="ARBA" id="ARBA00023136"/>
    </source>
</evidence>
<name>A0A9P6AHR7_9AGAM</name>
<sequence length="438" mass="46462">MPPIALKSGIKATIKAYWHLGLTSFGGPGAHVVILERLFVQKLQWIDARTFADLFSISNALPGPGSVQLAFSIALVKYGELAGMLAFLFWSLPGGLGMTALGFAVRKFPNELPQIVLAALTGINSAAVGLIALAAYKLSLTTVTDRVTRLLLCLSAAMGLLYTSIWLFPTLMLGGGLVTLIFDEATRKGGAGESSVTSAAPDLAPLLVQSDSPSVLEEANPRSSSRLALHRAPGYGATTNGTANHTHHEPQLLEASVSVPTSISIIFGGGAVVVPILREYAVDPGWVLDRDFLFGFAILQAFPGPNFNFSAYLGVLANPDNPLLGALTGWVAIYTPGLILKFALLPFYVKLREKRVTRSLLRGLNAAAVGLVFVAVVELWKAGARTGKGSTSLDSDTWWLIVVCMSFVSVQWFNNPPPVAIAMGGIAGLGWYVVNVET</sequence>
<evidence type="ECO:0000313" key="9">
    <source>
        <dbReference type="Proteomes" id="UP000886523"/>
    </source>
</evidence>
<evidence type="ECO:0000256" key="3">
    <source>
        <dbReference type="ARBA" id="ARBA00022475"/>
    </source>
</evidence>
<dbReference type="OrthoDB" id="2160638at2759"/>
<evidence type="ECO:0000256" key="4">
    <source>
        <dbReference type="ARBA" id="ARBA00022692"/>
    </source>
</evidence>
<comment type="subcellular location">
    <subcellularLocation>
        <location evidence="1">Cell membrane</location>
        <topology evidence="1">Multi-pass membrane protein</topology>
    </subcellularLocation>
</comment>
<keyword evidence="9" id="KW-1185">Reference proteome</keyword>
<dbReference type="GO" id="GO:0005886">
    <property type="term" value="C:plasma membrane"/>
    <property type="evidence" value="ECO:0007669"/>
    <property type="project" value="UniProtKB-SubCell"/>
</dbReference>
<evidence type="ECO:0000256" key="7">
    <source>
        <dbReference type="SAM" id="Phobius"/>
    </source>
</evidence>
<evidence type="ECO:0000256" key="2">
    <source>
        <dbReference type="ARBA" id="ARBA00005262"/>
    </source>
</evidence>
<feature type="transmembrane region" description="Helical" evidence="7">
    <location>
        <begin position="360"/>
        <end position="377"/>
    </location>
</feature>
<feature type="transmembrane region" description="Helical" evidence="7">
    <location>
        <begin position="150"/>
        <end position="168"/>
    </location>
</feature>
<keyword evidence="5 7" id="KW-1133">Transmembrane helix</keyword>
<keyword evidence="6 7" id="KW-0472">Membrane</keyword>
<dbReference type="NCBIfam" id="TIGR00937">
    <property type="entry name" value="2A51"/>
    <property type="match status" value="1"/>
</dbReference>
<evidence type="ECO:0008006" key="10">
    <source>
        <dbReference type="Google" id="ProtNLM"/>
    </source>
</evidence>
<feature type="transmembrane region" description="Helical" evidence="7">
    <location>
        <begin position="327"/>
        <end position="348"/>
    </location>
</feature>
<protein>
    <recommendedName>
        <fullName evidence="10">Chromate transporter</fullName>
    </recommendedName>
</protein>
<reference evidence="8" key="1">
    <citation type="journal article" date="2020" name="Nat. Commun.">
        <title>Large-scale genome sequencing of mycorrhizal fungi provides insights into the early evolution of symbiotic traits.</title>
        <authorList>
            <person name="Miyauchi S."/>
            <person name="Kiss E."/>
            <person name="Kuo A."/>
            <person name="Drula E."/>
            <person name="Kohler A."/>
            <person name="Sanchez-Garcia M."/>
            <person name="Morin E."/>
            <person name="Andreopoulos B."/>
            <person name="Barry K.W."/>
            <person name="Bonito G."/>
            <person name="Buee M."/>
            <person name="Carver A."/>
            <person name="Chen C."/>
            <person name="Cichocki N."/>
            <person name="Clum A."/>
            <person name="Culley D."/>
            <person name="Crous P.W."/>
            <person name="Fauchery L."/>
            <person name="Girlanda M."/>
            <person name="Hayes R.D."/>
            <person name="Keri Z."/>
            <person name="LaButti K."/>
            <person name="Lipzen A."/>
            <person name="Lombard V."/>
            <person name="Magnuson J."/>
            <person name="Maillard F."/>
            <person name="Murat C."/>
            <person name="Nolan M."/>
            <person name="Ohm R.A."/>
            <person name="Pangilinan J."/>
            <person name="Pereira M.F."/>
            <person name="Perotto S."/>
            <person name="Peter M."/>
            <person name="Pfister S."/>
            <person name="Riley R."/>
            <person name="Sitrit Y."/>
            <person name="Stielow J.B."/>
            <person name="Szollosi G."/>
            <person name="Zifcakova L."/>
            <person name="Stursova M."/>
            <person name="Spatafora J.W."/>
            <person name="Tedersoo L."/>
            <person name="Vaario L.M."/>
            <person name="Yamada A."/>
            <person name="Yan M."/>
            <person name="Wang P."/>
            <person name="Xu J."/>
            <person name="Bruns T."/>
            <person name="Baldrian P."/>
            <person name="Vilgalys R."/>
            <person name="Dunand C."/>
            <person name="Henrissat B."/>
            <person name="Grigoriev I.V."/>
            <person name="Hibbett D."/>
            <person name="Nagy L.G."/>
            <person name="Martin F.M."/>
        </authorList>
    </citation>
    <scope>NUCLEOTIDE SEQUENCE</scope>
    <source>
        <strain evidence="8">UP504</strain>
    </source>
</reference>
<keyword evidence="3" id="KW-1003">Cell membrane</keyword>
<evidence type="ECO:0000256" key="1">
    <source>
        <dbReference type="ARBA" id="ARBA00004651"/>
    </source>
</evidence>
<proteinExistence type="inferred from homology"/>
<dbReference type="Proteomes" id="UP000886523">
    <property type="component" value="Unassembled WGS sequence"/>
</dbReference>
<comment type="caution">
    <text evidence="8">The sequence shown here is derived from an EMBL/GenBank/DDBJ whole genome shotgun (WGS) entry which is preliminary data.</text>
</comment>